<name>A0A1C6SSK9_9ACTN</name>
<protein>
    <submittedName>
        <fullName evidence="2">Uncharacterized protein</fullName>
    </submittedName>
</protein>
<reference evidence="2 3" key="1">
    <citation type="submission" date="2016-06" db="EMBL/GenBank/DDBJ databases">
        <authorList>
            <person name="Kjaerup R.B."/>
            <person name="Dalgaard T.S."/>
            <person name="Juul-Madsen H.R."/>
        </authorList>
    </citation>
    <scope>NUCLEOTIDE SEQUENCE [LARGE SCALE GENOMIC DNA]</scope>
    <source>
        <strain evidence="2 3">DSM 43818</strain>
    </source>
</reference>
<evidence type="ECO:0000313" key="3">
    <source>
        <dbReference type="Proteomes" id="UP000199699"/>
    </source>
</evidence>
<proteinExistence type="predicted"/>
<feature type="region of interest" description="Disordered" evidence="1">
    <location>
        <begin position="142"/>
        <end position="175"/>
    </location>
</feature>
<dbReference type="Proteomes" id="UP000199699">
    <property type="component" value="Unassembled WGS sequence"/>
</dbReference>
<dbReference type="STRING" id="145857.GA0070616_4497"/>
<dbReference type="RefSeq" id="WP_217628220.1">
    <property type="nucleotide sequence ID" value="NZ_FMHT01000003.1"/>
</dbReference>
<keyword evidence="3" id="KW-1185">Reference proteome</keyword>
<evidence type="ECO:0000256" key="1">
    <source>
        <dbReference type="SAM" id="MobiDB-lite"/>
    </source>
</evidence>
<gene>
    <name evidence="2" type="ORF">GA0070616_4497</name>
</gene>
<dbReference type="AlphaFoldDB" id="A0A1C6SSK9"/>
<accession>A0A1C6SSK9</accession>
<evidence type="ECO:0000313" key="2">
    <source>
        <dbReference type="EMBL" id="SCL32566.1"/>
    </source>
</evidence>
<sequence>MPPPSDPAGRPPRPVPGLLAAAERHLRVDTPAGSAAATTRSHLGDGRCVGWYGPPTVGWQVAVDAEHADAPVPEALARRFGPADFWPRWTRTECLCKLADVPVVVWWRRHGLGIPPGTVAVWRTLRVADLVVTVAFAPTRPGRRADDEPFPRGASKSARRWPAAVRESPARSLSS</sequence>
<dbReference type="EMBL" id="FMHT01000003">
    <property type="protein sequence ID" value="SCL32566.1"/>
    <property type="molecule type" value="Genomic_DNA"/>
</dbReference>
<organism evidence="2 3">
    <name type="scientific">Micromonospora nigra</name>
    <dbReference type="NCBI Taxonomy" id="145857"/>
    <lineage>
        <taxon>Bacteria</taxon>
        <taxon>Bacillati</taxon>
        <taxon>Actinomycetota</taxon>
        <taxon>Actinomycetes</taxon>
        <taxon>Micromonosporales</taxon>
        <taxon>Micromonosporaceae</taxon>
        <taxon>Micromonospora</taxon>
    </lineage>
</organism>